<organism evidence="3 4">
    <name type="scientific">Phytomonospora endophytica</name>
    <dbReference type="NCBI Taxonomy" id="714109"/>
    <lineage>
        <taxon>Bacteria</taxon>
        <taxon>Bacillati</taxon>
        <taxon>Actinomycetota</taxon>
        <taxon>Actinomycetes</taxon>
        <taxon>Micromonosporales</taxon>
        <taxon>Micromonosporaceae</taxon>
        <taxon>Phytomonospora</taxon>
    </lineage>
</organism>
<dbReference type="RefSeq" id="WP_184786078.1">
    <property type="nucleotide sequence ID" value="NZ_BONT01000023.1"/>
</dbReference>
<reference evidence="3 4" key="1">
    <citation type="submission" date="2020-08" db="EMBL/GenBank/DDBJ databases">
        <title>Genomic Encyclopedia of Type Strains, Phase IV (KMG-IV): sequencing the most valuable type-strain genomes for metagenomic binning, comparative biology and taxonomic classification.</title>
        <authorList>
            <person name="Goeker M."/>
        </authorList>
    </citation>
    <scope>NUCLEOTIDE SEQUENCE [LARGE SCALE GENOMIC DNA]</scope>
    <source>
        <strain evidence="3 4">YIM 65646</strain>
    </source>
</reference>
<dbReference type="InterPro" id="IPR007554">
    <property type="entry name" value="Glycerophosphate_synth"/>
</dbReference>
<proteinExistence type="predicted"/>
<comment type="caution">
    <text evidence="3">The sequence shown here is derived from an EMBL/GenBank/DDBJ whole genome shotgun (WGS) entry which is preliminary data.</text>
</comment>
<dbReference type="Proteomes" id="UP000548476">
    <property type="component" value="Unassembled WGS sequence"/>
</dbReference>
<keyword evidence="4" id="KW-1185">Reference proteome</keyword>
<dbReference type="GO" id="GO:0016020">
    <property type="term" value="C:membrane"/>
    <property type="evidence" value="ECO:0007669"/>
    <property type="project" value="InterPro"/>
</dbReference>
<feature type="transmembrane region" description="Helical" evidence="2">
    <location>
        <begin position="131"/>
        <end position="151"/>
    </location>
</feature>
<evidence type="ECO:0000313" key="4">
    <source>
        <dbReference type="Proteomes" id="UP000548476"/>
    </source>
</evidence>
<keyword evidence="2" id="KW-0812">Transmembrane</keyword>
<dbReference type="Pfam" id="PF04464">
    <property type="entry name" value="Glyphos_transf"/>
    <property type="match status" value="1"/>
</dbReference>
<dbReference type="InterPro" id="IPR043148">
    <property type="entry name" value="TagF_C"/>
</dbReference>
<feature type="transmembrane region" description="Helical" evidence="2">
    <location>
        <begin position="20"/>
        <end position="48"/>
    </location>
</feature>
<sequence length="580" mass="63541">MDKATIKKVAGKLAPAGLGVFALAAFALTDWPWLGFGVAALAVAYLWWNNRADGLGKSLPDRALLTAAFMVWAVKSENGSGELLNLGCGVLLLLVTLYEPLLRQSLNVGRLDSRNLKLARSKREKFFAPKWPYLAHFGLLALYGVSVGLGWPAWPVLAGLGVVAVVNFSAVLSAWRERRSSTHGHNGDQAVWDALEKHAPKFMVHYSAPPGTEYHVGMWLPYLEALKVPYMVVLREGRALGAMSKLTKAPVVVAPSMGQLEQVIVPSLKAAFYVNNGMKNVQSIRFSQLTHIQLLHGDSDKASSYNPVTAMFDKIYVAGQAGIDRYKDNNVLIPAEKFTIVGRPQVSEVEIVNAPIADATAPTVFYAPTWSGWFTDTNYCSLSIAEKILGGLIARGATIVFRPHPYTARNPASARQMARVEQLLADDTAKSGREHKWGKTTTKDMSLFECMNACDAMVSDVTAVASDWLYSEKPFAITDMLDEGERFGKSFPLSQAAYVVRSDASNIDEVLDNLLKRDPLSDRRRDMKTYYLGDFPGSYVEGFLGAVREDLLGKPGFDSAEAPKQHQTAAALRDDDDGDE</sequence>
<dbReference type="EMBL" id="JACHGT010000002">
    <property type="protein sequence ID" value="MBB6033188.1"/>
    <property type="molecule type" value="Genomic_DNA"/>
</dbReference>
<accession>A0A841FH69</accession>
<evidence type="ECO:0000313" key="3">
    <source>
        <dbReference type="EMBL" id="MBB6033188.1"/>
    </source>
</evidence>
<keyword evidence="2" id="KW-1133">Transmembrane helix</keyword>
<feature type="region of interest" description="Disordered" evidence="1">
    <location>
        <begin position="555"/>
        <end position="580"/>
    </location>
</feature>
<name>A0A841FH69_9ACTN</name>
<dbReference type="GO" id="GO:0047355">
    <property type="term" value="F:CDP-glycerol glycerophosphotransferase activity"/>
    <property type="evidence" value="ECO:0007669"/>
    <property type="project" value="InterPro"/>
</dbReference>
<keyword evidence="2" id="KW-0472">Membrane</keyword>
<evidence type="ECO:0008006" key="5">
    <source>
        <dbReference type="Google" id="ProtNLM"/>
    </source>
</evidence>
<protein>
    <recommendedName>
        <fullName evidence="5">CDP-Glycerol:Poly(Glycerophosphate) glycerophosphotransferase</fullName>
    </recommendedName>
</protein>
<dbReference type="Gene3D" id="3.40.50.12580">
    <property type="match status" value="1"/>
</dbReference>
<gene>
    <name evidence="3" type="ORF">HNR73_001035</name>
</gene>
<evidence type="ECO:0000256" key="1">
    <source>
        <dbReference type="SAM" id="MobiDB-lite"/>
    </source>
</evidence>
<evidence type="ECO:0000256" key="2">
    <source>
        <dbReference type="SAM" id="Phobius"/>
    </source>
</evidence>
<dbReference type="AlphaFoldDB" id="A0A841FH69"/>